<dbReference type="InterPro" id="IPR046357">
    <property type="entry name" value="PPIase_dom_sf"/>
</dbReference>
<dbReference type="RefSeq" id="WP_091913134.1">
    <property type="nucleotide sequence ID" value="NZ_FNLO01000017.1"/>
</dbReference>
<protein>
    <recommendedName>
        <fullName evidence="3">peptidylprolyl isomerase</fullName>
        <ecNumber evidence="3">5.2.1.8</ecNumber>
    </recommendedName>
</protein>
<dbReference type="AlphaFoldDB" id="A0A1H2PVY8"/>
<evidence type="ECO:0000256" key="8">
    <source>
        <dbReference type="SAM" id="SignalP"/>
    </source>
</evidence>
<keyword evidence="11" id="KW-1185">Reference proteome</keyword>
<evidence type="ECO:0000256" key="6">
    <source>
        <dbReference type="ARBA" id="ARBA00023235"/>
    </source>
</evidence>
<sequence>MNQRLSRAALALTALVVAHGASAQNVAVVNGTPIPVTQQDVMLQAVAQGKPATPEMRQQVREELINREVLYQEAARQGVLNRPAVRAQVALAQQSIAIRALLEDFVKTHTPSDQALKAKYDQLVAGVDSKEYHLHHILVDSEAQAKQLIAEIKGGASFEELAKKFSKDPGSGKNGGDLDWAPLQGYVPEFSAAAAKLGKGQTTDAPVHTQFGWHIIRVDDVRQAQLPSFEDVKPQLQQQEVAEALSQYQAQLRQKAKIQ</sequence>
<dbReference type="OrthoDB" id="14196at2"/>
<dbReference type="PROSITE" id="PS50198">
    <property type="entry name" value="PPIC_PPIASE_2"/>
    <property type="match status" value="1"/>
</dbReference>
<evidence type="ECO:0000256" key="1">
    <source>
        <dbReference type="ARBA" id="ARBA00000971"/>
    </source>
</evidence>
<dbReference type="EMBL" id="FNLO01000017">
    <property type="protein sequence ID" value="SDV51464.1"/>
    <property type="molecule type" value="Genomic_DNA"/>
</dbReference>
<dbReference type="Gene3D" id="3.10.50.40">
    <property type="match status" value="1"/>
</dbReference>
<evidence type="ECO:0000256" key="2">
    <source>
        <dbReference type="ARBA" id="ARBA00007656"/>
    </source>
</evidence>
<dbReference type="InterPro" id="IPR027304">
    <property type="entry name" value="Trigger_fact/SurA_dom_sf"/>
</dbReference>
<proteinExistence type="inferred from homology"/>
<dbReference type="STRING" id="1770053.SAMN05216551_11767"/>
<dbReference type="GO" id="GO:0003755">
    <property type="term" value="F:peptidyl-prolyl cis-trans isomerase activity"/>
    <property type="evidence" value="ECO:0007669"/>
    <property type="project" value="UniProtKB-KW"/>
</dbReference>
<feature type="chain" id="PRO_5017254241" description="peptidylprolyl isomerase" evidence="8">
    <location>
        <begin position="24"/>
        <end position="259"/>
    </location>
</feature>
<evidence type="ECO:0000256" key="7">
    <source>
        <dbReference type="PROSITE-ProRule" id="PRU00278"/>
    </source>
</evidence>
<dbReference type="SUPFAM" id="SSF54534">
    <property type="entry name" value="FKBP-like"/>
    <property type="match status" value="1"/>
</dbReference>
<dbReference type="SUPFAM" id="SSF109998">
    <property type="entry name" value="Triger factor/SurA peptide-binding domain-like"/>
    <property type="match status" value="1"/>
</dbReference>
<dbReference type="InterPro" id="IPR000297">
    <property type="entry name" value="PPIase_PpiC"/>
</dbReference>
<evidence type="ECO:0000313" key="10">
    <source>
        <dbReference type="EMBL" id="SDV51464.1"/>
    </source>
</evidence>
<evidence type="ECO:0000256" key="5">
    <source>
        <dbReference type="ARBA" id="ARBA00023110"/>
    </source>
</evidence>
<gene>
    <name evidence="10" type="ORF">SAMN05216551_11767</name>
</gene>
<evidence type="ECO:0000256" key="3">
    <source>
        <dbReference type="ARBA" id="ARBA00013194"/>
    </source>
</evidence>
<dbReference type="Proteomes" id="UP000243719">
    <property type="component" value="Unassembled WGS sequence"/>
</dbReference>
<dbReference type="PANTHER" id="PTHR47245">
    <property type="entry name" value="PEPTIDYLPROLYL ISOMERASE"/>
    <property type="match status" value="1"/>
</dbReference>
<name>A0A1H2PVY8_9BURK</name>
<keyword evidence="4 8" id="KW-0732">Signal</keyword>
<evidence type="ECO:0000259" key="9">
    <source>
        <dbReference type="PROSITE" id="PS50198"/>
    </source>
</evidence>
<feature type="domain" description="PpiC" evidence="9">
    <location>
        <begin position="129"/>
        <end position="220"/>
    </location>
</feature>
<keyword evidence="6 7" id="KW-0413">Isomerase</keyword>
<dbReference type="PANTHER" id="PTHR47245:SF1">
    <property type="entry name" value="FOLDASE PROTEIN PRSA"/>
    <property type="match status" value="1"/>
</dbReference>
<feature type="signal peptide" evidence="8">
    <location>
        <begin position="1"/>
        <end position="23"/>
    </location>
</feature>
<dbReference type="Pfam" id="PF00639">
    <property type="entry name" value="Rotamase"/>
    <property type="match status" value="1"/>
</dbReference>
<comment type="similarity">
    <text evidence="2">Belongs to the PpiC/parvulin rotamase family.</text>
</comment>
<reference evidence="11" key="1">
    <citation type="submission" date="2016-09" db="EMBL/GenBank/DDBJ databases">
        <authorList>
            <person name="Varghese N."/>
            <person name="Submissions S."/>
        </authorList>
    </citation>
    <scope>NUCLEOTIDE SEQUENCE [LARGE SCALE GENOMIC DNA]</scope>
    <source>
        <strain evidence="11">JS23</strain>
    </source>
</reference>
<dbReference type="Gene3D" id="1.10.8.1040">
    <property type="match status" value="1"/>
</dbReference>
<dbReference type="EC" id="5.2.1.8" evidence="3"/>
<evidence type="ECO:0000256" key="4">
    <source>
        <dbReference type="ARBA" id="ARBA00022729"/>
    </source>
</evidence>
<keyword evidence="5 7" id="KW-0697">Rotamase</keyword>
<evidence type="ECO:0000313" key="11">
    <source>
        <dbReference type="Proteomes" id="UP000243719"/>
    </source>
</evidence>
<comment type="catalytic activity">
    <reaction evidence="1">
        <text>[protein]-peptidylproline (omega=180) = [protein]-peptidylproline (omega=0)</text>
        <dbReference type="Rhea" id="RHEA:16237"/>
        <dbReference type="Rhea" id="RHEA-COMP:10747"/>
        <dbReference type="Rhea" id="RHEA-COMP:10748"/>
        <dbReference type="ChEBI" id="CHEBI:83833"/>
        <dbReference type="ChEBI" id="CHEBI:83834"/>
        <dbReference type="EC" id="5.2.1.8"/>
    </reaction>
</comment>
<accession>A0A1H2PVY8</accession>
<organism evidence="10 11">
    <name type="scientific">Chitinasiproducens palmae</name>
    <dbReference type="NCBI Taxonomy" id="1770053"/>
    <lineage>
        <taxon>Bacteria</taxon>
        <taxon>Pseudomonadati</taxon>
        <taxon>Pseudomonadota</taxon>
        <taxon>Betaproteobacteria</taxon>
        <taxon>Burkholderiales</taxon>
        <taxon>Burkholderiaceae</taxon>
        <taxon>Chitinasiproducens</taxon>
    </lineage>
</organism>
<dbReference type="InterPro" id="IPR050245">
    <property type="entry name" value="PrsA_foldase"/>
</dbReference>